<sequence>MIVFWRMLLVLLLTDFVFQPKNFYIWKARSWVGQMAHLAIFFTLAVLLTRDYLHLVWFNWFGLNLTGIPTILFFSLLHLCMDKLFYSSCISNEYCGIKKDIPVMYKFLWHELFVLMAIFVMSPHIEITQGHNMFPEWWVIALVGLIFVSQAVNMLIATYETKWFQSVTFTDYNYITALQRVVFYGLCLLPGYSWILFIIVWFWLCYYFSKTKVLDISKVNLYLGSALSVVTGLLVRAVIYYL</sequence>
<dbReference type="HOGENOM" id="CLU_1145778_0_0_0"/>
<keyword evidence="1" id="KW-0812">Transmembrane</keyword>
<dbReference type="KEGG" id="emi:Emin_1338"/>
<feature type="transmembrane region" description="Helical" evidence="1">
    <location>
        <begin position="137"/>
        <end position="159"/>
    </location>
</feature>
<name>B2KEE2_ELUMP</name>
<dbReference type="AlphaFoldDB" id="B2KEE2"/>
<keyword evidence="1" id="KW-1133">Transmembrane helix</keyword>
<dbReference type="Proteomes" id="UP000001029">
    <property type="component" value="Chromosome"/>
</dbReference>
<evidence type="ECO:0000313" key="3">
    <source>
        <dbReference type="Proteomes" id="UP000001029"/>
    </source>
</evidence>
<dbReference type="RefSeq" id="WP_012415503.1">
    <property type="nucleotide sequence ID" value="NC_010644.1"/>
</dbReference>
<reference evidence="2 3" key="1">
    <citation type="journal article" date="2009" name="Appl. Environ. Microbiol.">
        <title>Genomic analysis of 'Elusimicrobium minutum,' the first cultivated representative of the phylum 'Elusimicrobia' (formerly termite group 1).</title>
        <authorList>
            <person name="Herlemann D.P.R."/>
            <person name="Geissinger O."/>
            <person name="Ikeda-Ohtsubo W."/>
            <person name="Kunin V."/>
            <person name="Sun H."/>
            <person name="Lapidus A."/>
            <person name="Hugenholtz P."/>
            <person name="Brune A."/>
        </authorList>
    </citation>
    <scope>NUCLEOTIDE SEQUENCE [LARGE SCALE GENOMIC DNA]</scope>
    <source>
        <strain evidence="2 3">Pei191</strain>
    </source>
</reference>
<keyword evidence="1" id="KW-0472">Membrane</keyword>
<dbReference type="EMBL" id="CP001055">
    <property type="protein sequence ID" value="ACC98888.1"/>
    <property type="molecule type" value="Genomic_DNA"/>
</dbReference>
<feature type="transmembrane region" description="Helical" evidence="1">
    <location>
        <begin position="107"/>
        <end position="125"/>
    </location>
</feature>
<protein>
    <recommendedName>
        <fullName evidence="4">DUF3307 domain-containing protein</fullName>
    </recommendedName>
</protein>
<feature type="transmembrane region" description="Helical" evidence="1">
    <location>
        <begin position="55"/>
        <end position="77"/>
    </location>
</feature>
<evidence type="ECO:0008006" key="4">
    <source>
        <dbReference type="Google" id="ProtNLM"/>
    </source>
</evidence>
<feature type="transmembrane region" description="Helical" evidence="1">
    <location>
        <begin position="221"/>
        <end position="241"/>
    </location>
</feature>
<gene>
    <name evidence="2" type="ordered locus">Emin_1338</name>
</gene>
<dbReference type="STRING" id="445932.Emin_1338"/>
<organism evidence="2 3">
    <name type="scientific">Elusimicrobium minutum (strain Pei191)</name>
    <dbReference type="NCBI Taxonomy" id="445932"/>
    <lineage>
        <taxon>Bacteria</taxon>
        <taxon>Pseudomonadati</taxon>
        <taxon>Elusimicrobiota</taxon>
        <taxon>Elusimicrobia</taxon>
        <taxon>Elusimicrobiales</taxon>
        <taxon>Elusimicrobiaceae</taxon>
        <taxon>Elusimicrobium</taxon>
    </lineage>
</organism>
<keyword evidence="3" id="KW-1185">Reference proteome</keyword>
<evidence type="ECO:0000313" key="2">
    <source>
        <dbReference type="EMBL" id="ACC98888.1"/>
    </source>
</evidence>
<proteinExistence type="predicted"/>
<accession>B2KEE2</accession>
<feature type="transmembrane region" description="Helical" evidence="1">
    <location>
        <begin position="181"/>
        <end position="209"/>
    </location>
</feature>
<feature type="transmembrane region" description="Helical" evidence="1">
    <location>
        <begin position="28"/>
        <end position="48"/>
    </location>
</feature>
<evidence type="ECO:0000256" key="1">
    <source>
        <dbReference type="SAM" id="Phobius"/>
    </source>
</evidence>